<dbReference type="InterPro" id="IPR003593">
    <property type="entry name" value="AAA+_ATPase"/>
</dbReference>
<dbReference type="CDD" id="cd00009">
    <property type="entry name" value="AAA"/>
    <property type="match status" value="1"/>
</dbReference>
<sequence length="269" mass="30499">MKDTKIVKVATMLNIKTYPDTCSIHTSCHLMGIDGKEPICPKCEQEKIEKEKIAKVEKFKENSIRGVLRRKSLVDDKDTFRYSFENYSTKTGTIEASIKQKARTIAGEYYLHPEKEFNSVLYGTPGTGKTHLSMSMLKAVNENSKLAQKCLFINAETLFGKIKAGFDDPYSWWTVENVVDFLGSVNLLVLDDLGTESSMRQQGDEASSFVQETLKKILDRQRRVIITTNLNSNQLNRVYNPKVVSRILRGSAGHVIDFNDVKDKRVLGF</sequence>
<dbReference type="PANTHER" id="PTHR30050">
    <property type="entry name" value="CHROMOSOMAL REPLICATION INITIATOR PROTEIN DNAA"/>
    <property type="match status" value="1"/>
</dbReference>
<evidence type="ECO:0000313" key="4">
    <source>
        <dbReference type="Proteomes" id="UP000215828"/>
    </source>
</evidence>
<dbReference type="EMBL" id="NGNV01000055">
    <property type="protein sequence ID" value="OYR87152.1"/>
    <property type="molecule type" value="Genomic_DNA"/>
</dbReference>
<evidence type="ECO:0000313" key="5">
    <source>
        <dbReference type="Proteomes" id="UP000216316"/>
    </source>
</evidence>
<dbReference type="RefSeq" id="WP_094496147.1">
    <property type="nucleotide sequence ID" value="NZ_NGNV01000055.1"/>
</dbReference>
<name>A0A256LA63_9LACO</name>
<evidence type="ECO:0000259" key="1">
    <source>
        <dbReference type="SMART" id="SM00382"/>
    </source>
</evidence>
<reference evidence="2 5" key="2">
    <citation type="submission" date="2017-05" db="EMBL/GenBank/DDBJ databases">
        <authorList>
            <person name="Lin X.B."/>
            <person name="Stothard P."/>
            <person name="Tasseva G."/>
            <person name="Walter J."/>
        </authorList>
    </citation>
    <scope>NUCLEOTIDE SEQUENCE [LARGE SCALE GENOMIC DNA]</scope>
    <source>
        <strain evidence="2 5">609u</strain>
    </source>
</reference>
<gene>
    <name evidence="2" type="ORF">CBF53_09185</name>
    <name evidence="3" type="ORF">CBF70_10245</name>
</gene>
<reference evidence="4 5" key="3">
    <citation type="submission" date="2017-09" db="EMBL/GenBank/DDBJ databases">
        <title>Tripartite evolution among Lactobacillus johnsonii, Lactobacillus taiwanensis, Lactobacillus reuteri and their rodent host.</title>
        <authorList>
            <person name="Wang T."/>
            <person name="Knowles S."/>
            <person name="Cheng C."/>
        </authorList>
    </citation>
    <scope>NUCLEOTIDE SEQUENCE [LARGE SCALE GENOMIC DNA]</scope>
    <source>
        <strain evidence="3 4">609q</strain>
        <strain evidence="2 5">609u</strain>
    </source>
</reference>
<dbReference type="Gene3D" id="3.40.50.300">
    <property type="entry name" value="P-loop containing nucleotide triphosphate hydrolases"/>
    <property type="match status" value="1"/>
</dbReference>
<comment type="caution">
    <text evidence="3">The sequence shown here is derived from an EMBL/GenBank/DDBJ whole genome shotgun (WGS) entry which is preliminary data.</text>
</comment>
<proteinExistence type="predicted"/>
<dbReference type="AlphaFoldDB" id="A0A256LA63"/>
<organism evidence="3 4">
    <name type="scientific">Lactobacillus taiwanensis</name>
    <dbReference type="NCBI Taxonomy" id="508451"/>
    <lineage>
        <taxon>Bacteria</taxon>
        <taxon>Bacillati</taxon>
        <taxon>Bacillota</taxon>
        <taxon>Bacilli</taxon>
        <taxon>Lactobacillales</taxon>
        <taxon>Lactobacillaceae</taxon>
        <taxon>Lactobacillus</taxon>
    </lineage>
</organism>
<dbReference type="Proteomes" id="UP000215828">
    <property type="component" value="Unassembled WGS sequence"/>
</dbReference>
<dbReference type="InterPro" id="IPR013317">
    <property type="entry name" value="DnaA_dom"/>
</dbReference>
<dbReference type="EMBL" id="NGNX01000062">
    <property type="protein sequence ID" value="OYR90023.1"/>
    <property type="molecule type" value="Genomic_DNA"/>
</dbReference>
<keyword evidence="5" id="KW-1185">Reference proteome</keyword>
<evidence type="ECO:0000313" key="3">
    <source>
        <dbReference type="EMBL" id="OYR90023.1"/>
    </source>
</evidence>
<reference evidence="3 4" key="1">
    <citation type="submission" date="2017-04" db="EMBL/GenBank/DDBJ databases">
        <authorList>
            <person name="Afonso C.L."/>
            <person name="Miller P.J."/>
            <person name="Scott M.A."/>
            <person name="Spackman E."/>
            <person name="Goraichik I."/>
            <person name="Dimitrov K.M."/>
            <person name="Suarez D.L."/>
            <person name="Swayne D.E."/>
        </authorList>
    </citation>
    <scope>NUCLEOTIDE SEQUENCE [LARGE SCALE GENOMIC DNA]</scope>
    <source>
        <strain evidence="3 4">609q</strain>
    </source>
</reference>
<accession>A0A256LA63</accession>
<dbReference type="Proteomes" id="UP000216316">
    <property type="component" value="Unassembled WGS sequence"/>
</dbReference>
<dbReference type="SMART" id="SM00382">
    <property type="entry name" value="AAA"/>
    <property type="match status" value="1"/>
</dbReference>
<dbReference type="PANTHER" id="PTHR30050:SF4">
    <property type="entry name" value="ATP-BINDING PROTEIN RV3427C IN INSERTION SEQUENCE-RELATED"/>
    <property type="match status" value="1"/>
</dbReference>
<dbReference type="Pfam" id="PF00308">
    <property type="entry name" value="Bac_DnaA"/>
    <property type="match status" value="1"/>
</dbReference>
<dbReference type="InterPro" id="IPR027417">
    <property type="entry name" value="P-loop_NTPase"/>
</dbReference>
<evidence type="ECO:0000313" key="2">
    <source>
        <dbReference type="EMBL" id="OYR87152.1"/>
    </source>
</evidence>
<dbReference type="GO" id="GO:0006260">
    <property type="term" value="P:DNA replication"/>
    <property type="evidence" value="ECO:0007669"/>
    <property type="project" value="TreeGrafter"/>
</dbReference>
<dbReference type="SUPFAM" id="SSF52540">
    <property type="entry name" value="P-loop containing nucleoside triphosphate hydrolases"/>
    <property type="match status" value="1"/>
</dbReference>
<protein>
    <submittedName>
        <fullName evidence="3">DNA replication protein</fullName>
    </submittedName>
</protein>
<feature type="domain" description="AAA+ ATPase" evidence="1">
    <location>
        <begin position="115"/>
        <end position="262"/>
    </location>
</feature>